<reference evidence="1 2" key="1">
    <citation type="submission" date="2020-03" db="EMBL/GenBank/DDBJ databases">
        <title>Genomic Encyclopedia of Type Strains, Phase IV (KMG-IV): sequencing the most valuable type-strain genomes for metagenomic binning, comparative biology and taxonomic classification.</title>
        <authorList>
            <person name="Goeker M."/>
        </authorList>
    </citation>
    <scope>NUCLEOTIDE SEQUENCE [LARGE SCALE GENOMIC DNA]</scope>
    <source>
        <strain evidence="1 2">DSM 105096</strain>
    </source>
</reference>
<name>A0ABX0XFU0_9BACT</name>
<organism evidence="1 2">
    <name type="scientific">Neolewinella antarctica</name>
    <dbReference type="NCBI Taxonomy" id="442734"/>
    <lineage>
        <taxon>Bacteria</taxon>
        <taxon>Pseudomonadati</taxon>
        <taxon>Bacteroidota</taxon>
        <taxon>Saprospiria</taxon>
        <taxon>Saprospirales</taxon>
        <taxon>Lewinellaceae</taxon>
        <taxon>Neolewinella</taxon>
    </lineage>
</organism>
<dbReference type="RefSeq" id="WP_168039148.1">
    <property type="nucleotide sequence ID" value="NZ_JAATJH010000006.1"/>
</dbReference>
<keyword evidence="2" id="KW-1185">Reference proteome</keyword>
<accession>A0ABX0XFU0</accession>
<dbReference type="Proteomes" id="UP000770785">
    <property type="component" value="Unassembled WGS sequence"/>
</dbReference>
<gene>
    <name evidence="1" type="ORF">GGR27_003267</name>
</gene>
<evidence type="ECO:0008006" key="3">
    <source>
        <dbReference type="Google" id="ProtNLM"/>
    </source>
</evidence>
<protein>
    <recommendedName>
        <fullName evidence="3">GIY-YIG domain-containing protein</fullName>
    </recommendedName>
</protein>
<sequence>MIEYIHERYTLSRALTRPTKANEHHTDAQRINFILMPVDSERQVALESETRMVYVVSTETEVVYVGEAYTDLKTRMSRGFVPRRHYARTGHARGGYKGYKWIDLIEPEDANSLTVDAFMFGADFNDADYRCVIEGVEGDLVHIIRANDGKWPAYQNEIHFSNQEGAYATAEAIYETIKNFENE</sequence>
<evidence type="ECO:0000313" key="2">
    <source>
        <dbReference type="Proteomes" id="UP000770785"/>
    </source>
</evidence>
<evidence type="ECO:0000313" key="1">
    <source>
        <dbReference type="EMBL" id="NJC27749.1"/>
    </source>
</evidence>
<comment type="caution">
    <text evidence="1">The sequence shown here is derived from an EMBL/GenBank/DDBJ whole genome shotgun (WGS) entry which is preliminary data.</text>
</comment>
<dbReference type="EMBL" id="JAATJH010000006">
    <property type="protein sequence ID" value="NJC27749.1"/>
    <property type="molecule type" value="Genomic_DNA"/>
</dbReference>
<proteinExistence type="predicted"/>